<dbReference type="InterPro" id="IPR019534">
    <property type="entry name" value="DUF2452"/>
</dbReference>
<sequence>MATKRPVDSINILNDESGPSSKGELSLPTLDNFHQPRPASVVLVEREAKPGGVALVNPVAVAKKSYVDLMTLSEGVSNVNTAVQSNAKNKLEIIGRQMKHLQELMTDVFEETKLSIELHQVACNFVKRPGHLYHLYMRPSGQRYFGMLSPEEWRTPPHEYLGSYVLEPDLSWTPATADHGRHEGIDYLREMLGVNQIQALTAV</sequence>
<feature type="compositionally biased region" description="Polar residues" evidence="1">
    <location>
        <begin position="11"/>
        <end position="20"/>
    </location>
</feature>
<dbReference type="AlphaFoldDB" id="A0A482VHG5"/>
<keyword evidence="3" id="KW-1185">Reference proteome</keyword>
<proteinExistence type="predicted"/>
<evidence type="ECO:0000256" key="1">
    <source>
        <dbReference type="SAM" id="MobiDB-lite"/>
    </source>
</evidence>
<name>A0A482VHG5_ASBVE</name>
<dbReference type="PANTHER" id="PTHR14553:SF1">
    <property type="entry name" value="SIMILAR TO CHROMOSOME 1 OPEN READING FRAME 50"/>
    <property type="match status" value="1"/>
</dbReference>
<feature type="region of interest" description="Disordered" evidence="1">
    <location>
        <begin position="1"/>
        <end position="30"/>
    </location>
</feature>
<accession>A0A482VHG5</accession>
<organism evidence="2 3">
    <name type="scientific">Asbolus verrucosus</name>
    <name type="common">Desert ironclad beetle</name>
    <dbReference type="NCBI Taxonomy" id="1661398"/>
    <lineage>
        <taxon>Eukaryota</taxon>
        <taxon>Metazoa</taxon>
        <taxon>Ecdysozoa</taxon>
        <taxon>Arthropoda</taxon>
        <taxon>Hexapoda</taxon>
        <taxon>Insecta</taxon>
        <taxon>Pterygota</taxon>
        <taxon>Neoptera</taxon>
        <taxon>Endopterygota</taxon>
        <taxon>Coleoptera</taxon>
        <taxon>Polyphaga</taxon>
        <taxon>Cucujiformia</taxon>
        <taxon>Tenebrionidae</taxon>
        <taxon>Pimeliinae</taxon>
        <taxon>Asbolus</taxon>
    </lineage>
</organism>
<dbReference type="Proteomes" id="UP000292052">
    <property type="component" value="Unassembled WGS sequence"/>
</dbReference>
<comment type="caution">
    <text evidence="2">The sequence shown here is derived from an EMBL/GenBank/DDBJ whole genome shotgun (WGS) entry which is preliminary data.</text>
</comment>
<evidence type="ECO:0000313" key="2">
    <source>
        <dbReference type="EMBL" id="RZC31967.1"/>
    </source>
</evidence>
<gene>
    <name evidence="2" type="ORF">BDFB_002451</name>
</gene>
<reference evidence="2 3" key="1">
    <citation type="submission" date="2017-03" db="EMBL/GenBank/DDBJ databases">
        <title>Genome of the blue death feigning beetle - Asbolus verrucosus.</title>
        <authorList>
            <person name="Rider S.D."/>
        </authorList>
    </citation>
    <scope>NUCLEOTIDE SEQUENCE [LARGE SCALE GENOMIC DNA]</scope>
    <source>
        <strain evidence="2">Butters</strain>
        <tissue evidence="2">Head and leg muscle</tissue>
    </source>
</reference>
<dbReference type="Pfam" id="PF10504">
    <property type="entry name" value="DUF2452"/>
    <property type="match status" value="1"/>
</dbReference>
<dbReference type="PANTHER" id="PTHR14553">
    <property type="entry name" value="UNCHARACTERIZED PROTEIN C1ORF50"/>
    <property type="match status" value="1"/>
</dbReference>
<dbReference type="STRING" id="1661398.A0A482VHG5"/>
<dbReference type="EMBL" id="QDEB01101125">
    <property type="protein sequence ID" value="RZC31967.1"/>
    <property type="molecule type" value="Genomic_DNA"/>
</dbReference>
<protein>
    <submittedName>
        <fullName evidence="2">DUF2452 domain containing protein</fullName>
    </submittedName>
</protein>
<dbReference type="OrthoDB" id="9995764at2759"/>
<evidence type="ECO:0000313" key="3">
    <source>
        <dbReference type="Proteomes" id="UP000292052"/>
    </source>
</evidence>